<feature type="transmembrane region" description="Helical" evidence="4">
    <location>
        <begin position="344"/>
        <end position="366"/>
    </location>
</feature>
<evidence type="ECO:0000256" key="2">
    <source>
        <dbReference type="ARBA" id="ARBA00022989"/>
    </source>
</evidence>
<feature type="transmembrane region" description="Helical" evidence="4">
    <location>
        <begin position="175"/>
        <end position="194"/>
    </location>
</feature>
<feature type="transmembrane region" description="Helical" evidence="4">
    <location>
        <begin position="50"/>
        <end position="74"/>
    </location>
</feature>
<dbReference type="Pfam" id="PF07690">
    <property type="entry name" value="MFS_1"/>
    <property type="match status" value="1"/>
</dbReference>
<dbReference type="STRING" id="1631249.BQ8794_70327"/>
<feature type="transmembrane region" description="Helical" evidence="4">
    <location>
        <begin position="291"/>
        <end position="308"/>
    </location>
</feature>
<dbReference type="PANTHER" id="PTHR11360:SF290">
    <property type="entry name" value="MONOCARBOXYLATE MFS PERMEASE"/>
    <property type="match status" value="1"/>
</dbReference>
<keyword evidence="2 4" id="KW-1133">Transmembrane helix</keyword>
<feature type="transmembrane region" description="Helical" evidence="4">
    <location>
        <begin position="247"/>
        <end position="271"/>
    </location>
</feature>
<feature type="transmembrane region" description="Helical" evidence="4">
    <location>
        <begin position="407"/>
        <end position="430"/>
    </location>
</feature>
<name>A0A1R3VHL0_9HYPH</name>
<evidence type="ECO:0000259" key="5">
    <source>
        <dbReference type="PROSITE" id="PS50850"/>
    </source>
</evidence>
<dbReference type="Gene3D" id="1.20.1250.20">
    <property type="entry name" value="MFS general substrate transporter like domains"/>
    <property type="match status" value="2"/>
</dbReference>
<dbReference type="PANTHER" id="PTHR11360">
    <property type="entry name" value="MONOCARBOXYLATE TRANSPORTER"/>
    <property type="match status" value="1"/>
</dbReference>
<reference evidence="7" key="1">
    <citation type="submission" date="2017-01" db="EMBL/GenBank/DDBJ databases">
        <authorList>
            <person name="Brunel B."/>
        </authorList>
    </citation>
    <scope>NUCLEOTIDE SEQUENCE [LARGE SCALE GENOMIC DNA]</scope>
</reference>
<evidence type="ECO:0000256" key="1">
    <source>
        <dbReference type="ARBA" id="ARBA00022692"/>
    </source>
</evidence>
<evidence type="ECO:0000256" key="3">
    <source>
        <dbReference type="ARBA" id="ARBA00023136"/>
    </source>
</evidence>
<proteinExistence type="predicted"/>
<dbReference type="SUPFAM" id="SSF103473">
    <property type="entry name" value="MFS general substrate transporter"/>
    <property type="match status" value="1"/>
</dbReference>
<dbReference type="PROSITE" id="PS50850">
    <property type="entry name" value="MFS"/>
    <property type="match status" value="1"/>
</dbReference>
<dbReference type="InterPro" id="IPR050327">
    <property type="entry name" value="Proton-linked_MCT"/>
</dbReference>
<keyword evidence="1 4" id="KW-0812">Transmembrane</keyword>
<feature type="transmembrane region" description="Helical" evidence="4">
    <location>
        <begin position="206"/>
        <end position="226"/>
    </location>
</feature>
<evidence type="ECO:0000313" key="7">
    <source>
        <dbReference type="Proteomes" id="UP000188388"/>
    </source>
</evidence>
<dbReference type="Proteomes" id="UP000188388">
    <property type="component" value="Unassembled WGS sequence"/>
</dbReference>
<keyword evidence="7" id="KW-1185">Reference proteome</keyword>
<dbReference type="InterPro" id="IPR036259">
    <property type="entry name" value="MFS_trans_sf"/>
</dbReference>
<feature type="transmembrane region" description="Helical" evidence="4">
    <location>
        <begin position="378"/>
        <end position="401"/>
    </location>
</feature>
<organism evidence="6 7">
    <name type="scientific">Mesorhizobium prunaredense</name>
    <dbReference type="NCBI Taxonomy" id="1631249"/>
    <lineage>
        <taxon>Bacteria</taxon>
        <taxon>Pseudomonadati</taxon>
        <taxon>Pseudomonadota</taxon>
        <taxon>Alphaproteobacteria</taxon>
        <taxon>Hyphomicrobiales</taxon>
        <taxon>Phyllobacteriaceae</taxon>
        <taxon>Mesorhizobium</taxon>
    </lineage>
</organism>
<feature type="transmembrane region" description="Helical" evidence="4">
    <location>
        <begin position="113"/>
        <end position="133"/>
    </location>
</feature>
<dbReference type="GO" id="GO:0022857">
    <property type="term" value="F:transmembrane transporter activity"/>
    <property type="evidence" value="ECO:0007669"/>
    <property type="project" value="InterPro"/>
</dbReference>
<feature type="transmembrane region" description="Helical" evidence="4">
    <location>
        <begin position="86"/>
        <end position="106"/>
    </location>
</feature>
<dbReference type="InterPro" id="IPR020846">
    <property type="entry name" value="MFS_dom"/>
</dbReference>
<feature type="transmembrane region" description="Helical" evidence="4">
    <location>
        <begin position="320"/>
        <end position="338"/>
    </location>
</feature>
<feature type="transmembrane region" description="Helical" evidence="4">
    <location>
        <begin position="139"/>
        <end position="163"/>
    </location>
</feature>
<sequence>MRDVALHGAANVPIVVSNPSTCAQPRTGNALTTTASSQASSPGIDSAYAWLRLGISMLLATIGGVGMWAVVVVLPAVQAEFGVDRAAASTPYTATMVGFAVGNVLVGRAIDRIGYWIPALIASVTLGTGFLLASLTTSVLQFTLVQGLLIGVGTSAIFGPLIADISHWFNRRRGVAVTAAAAGSYLAGVIWPLAMPYVMQSEGWRFAYAAIGVVCLATMLPLILLLRRGAPHAAAPGSPGSRPVQPISLSPAALQVLLVVAGLGCCVAMSMPQVHIVAYCMDLGYGVARGADMLSIMMAAGVVSRLASGFLADRIGGVKTLLVGSVLQALSLLFYIPFDGLASLYVVSLVFGLSQGGIVPCYAIIVREYMPAREAGQRVGIVIMATIVGMAIGGWMSGWIYDLTGSYAAAFLNGIAWNLLNIAAMVLLLWKARRSAAAMA</sequence>
<dbReference type="AlphaFoldDB" id="A0A1R3VHL0"/>
<keyword evidence="3 4" id="KW-0472">Membrane</keyword>
<accession>A0A1R3VHL0</accession>
<dbReference type="EMBL" id="FTPD01000067">
    <property type="protein sequence ID" value="SIT59397.1"/>
    <property type="molecule type" value="Genomic_DNA"/>
</dbReference>
<evidence type="ECO:0000256" key="4">
    <source>
        <dbReference type="SAM" id="Phobius"/>
    </source>
</evidence>
<dbReference type="CDD" id="cd17355">
    <property type="entry name" value="MFS_YcxA_like"/>
    <property type="match status" value="1"/>
</dbReference>
<protein>
    <submittedName>
        <fullName evidence="6">MFS transporter</fullName>
    </submittedName>
</protein>
<dbReference type="InterPro" id="IPR011701">
    <property type="entry name" value="MFS"/>
</dbReference>
<feature type="domain" description="Major facilitator superfamily (MFS) profile" evidence="5">
    <location>
        <begin position="52"/>
        <end position="433"/>
    </location>
</feature>
<gene>
    <name evidence="6" type="ORF">BQ8794_70327</name>
</gene>
<evidence type="ECO:0000313" key="6">
    <source>
        <dbReference type="EMBL" id="SIT59397.1"/>
    </source>
</evidence>